<dbReference type="SUPFAM" id="SSF55961">
    <property type="entry name" value="Bet v1-like"/>
    <property type="match status" value="1"/>
</dbReference>
<proteinExistence type="predicted"/>
<dbReference type="AlphaFoldDB" id="A0A2W7HZZ4"/>
<dbReference type="RefSeq" id="WP_211307655.1">
    <property type="nucleotide sequence ID" value="NZ_QKYV01000005.1"/>
</dbReference>
<dbReference type="EMBL" id="QKYV01000005">
    <property type="protein sequence ID" value="PZW39638.1"/>
    <property type="molecule type" value="Genomic_DNA"/>
</dbReference>
<evidence type="ECO:0000313" key="2">
    <source>
        <dbReference type="EMBL" id="PZW39638.1"/>
    </source>
</evidence>
<sequence length="366" mass="41562">MKIFKYIFLLFLIAIIGGSIYIATLDGDYQIEESKIIDAPPSLLFKEVNNYKNWEVWGPWRKEDPNMVVTYNQKTTGVDAGYSWQGDTAEDGNIITTDVIPNKEIHQEVTIKNPLSESKSNIYWNFEPIENGRTKLVWGVKANKSFWDKAYSLTQKETPTEIWKPYLNKGLTSIDTIVTNKMKAYDINVDGITQHSGGFYMYTTTASKNNSKMLSAKMGEMLPSVLQFMESNNITVSGAPMTVYKEVDEQNNTVIISSGIPTNSKVVTPLDSNILCGFMNSQQVLKTTLKGNYNNLAQTWMVAEDYIKNHNIEKTPNAEPFEIYITDPAKYPNPADWVTELYIPVQQQNEASFTDKITRQNSNLEQ</sequence>
<reference evidence="2 3" key="1">
    <citation type="submission" date="2018-06" db="EMBL/GenBank/DDBJ databases">
        <title>Genomic Encyclopedia of Archaeal and Bacterial Type Strains, Phase II (KMG-II): from individual species to whole genera.</title>
        <authorList>
            <person name="Goeker M."/>
        </authorList>
    </citation>
    <scope>NUCLEOTIDE SEQUENCE [LARGE SCALE GENOMIC DNA]</scope>
    <source>
        <strain evidence="2 3">DSM 15361</strain>
    </source>
</reference>
<gene>
    <name evidence="2" type="ORF">LX95_02000</name>
</gene>
<dbReference type="Proteomes" id="UP000249542">
    <property type="component" value="Unassembled WGS sequence"/>
</dbReference>
<dbReference type="Gene3D" id="3.20.80.10">
    <property type="entry name" value="Regulatory factor, effector binding domain"/>
    <property type="match status" value="1"/>
</dbReference>
<keyword evidence="3" id="KW-1185">Reference proteome</keyword>
<accession>A0A2W7HZZ4</accession>
<dbReference type="InterPro" id="IPR010499">
    <property type="entry name" value="AraC_E-bd"/>
</dbReference>
<protein>
    <recommendedName>
        <fullName evidence="1">AraC effector-binding domain-containing protein</fullName>
    </recommendedName>
</protein>
<dbReference type="InterPro" id="IPR011256">
    <property type="entry name" value="Reg_factor_effector_dom_sf"/>
</dbReference>
<evidence type="ECO:0000313" key="3">
    <source>
        <dbReference type="Proteomes" id="UP000249542"/>
    </source>
</evidence>
<feature type="domain" description="AraC effector-binding" evidence="1">
    <location>
        <begin position="185"/>
        <end position="346"/>
    </location>
</feature>
<organism evidence="2 3">
    <name type="scientific">Mesonia algae</name>
    <dbReference type="NCBI Taxonomy" id="213248"/>
    <lineage>
        <taxon>Bacteria</taxon>
        <taxon>Pseudomonadati</taxon>
        <taxon>Bacteroidota</taxon>
        <taxon>Flavobacteriia</taxon>
        <taxon>Flavobacteriales</taxon>
        <taxon>Flavobacteriaceae</taxon>
        <taxon>Mesonia</taxon>
    </lineage>
</organism>
<dbReference type="SUPFAM" id="SSF55136">
    <property type="entry name" value="Probable bacterial effector-binding domain"/>
    <property type="match status" value="1"/>
</dbReference>
<dbReference type="CDD" id="cd07818">
    <property type="entry name" value="SRPBCC_1"/>
    <property type="match status" value="1"/>
</dbReference>
<dbReference type="SMART" id="SM00871">
    <property type="entry name" value="AraC_E_bind"/>
    <property type="match status" value="1"/>
</dbReference>
<evidence type="ECO:0000259" key="1">
    <source>
        <dbReference type="SMART" id="SM00871"/>
    </source>
</evidence>
<name>A0A2W7HZZ4_9FLAO</name>
<comment type="caution">
    <text evidence="2">The sequence shown here is derived from an EMBL/GenBank/DDBJ whole genome shotgun (WGS) entry which is preliminary data.</text>
</comment>